<gene>
    <name evidence="1" type="ORF">CYJ47_10965</name>
</gene>
<reference evidence="1" key="2">
    <citation type="submission" date="2023-10" db="EMBL/GenBank/DDBJ databases">
        <authorList>
            <person name="Choi B."/>
        </authorList>
    </citation>
    <scope>NUCLEOTIDE SEQUENCE</scope>
    <source>
        <strain evidence="1">UMB0763</strain>
    </source>
</reference>
<dbReference type="InterPro" id="IPR023198">
    <property type="entry name" value="PGP-like_dom2"/>
</dbReference>
<dbReference type="KEGG" id="cpyr:CYJ47_10965"/>
<dbReference type="InterPro" id="IPR036412">
    <property type="entry name" value="HAD-like_sf"/>
</dbReference>
<evidence type="ECO:0008006" key="3">
    <source>
        <dbReference type="Google" id="ProtNLM"/>
    </source>
</evidence>
<reference evidence="1" key="1">
    <citation type="submission" date="2017-12" db="EMBL/GenBank/DDBJ databases">
        <authorList>
            <person name="Thomas-White K."/>
            <person name="Wolfe A.J."/>
        </authorList>
    </citation>
    <scope>NUCLEOTIDE SEQUENCE</scope>
    <source>
        <strain evidence="1">UMB0763</strain>
    </source>
</reference>
<dbReference type="Gene3D" id="1.10.150.240">
    <property type="entry name" value="Putative phosphatase, domain 2"/>
    <property type="match status" value="1"/>
</dbReference>
<dbReference type="RefSeq" id="WP_245554468.1">
    <property type="nucleotide sequence ID" value="NZ_CAUPGZ010000007.1"/>
</dbReference>
<dbReference type="EMBL" id="CP136958">
    <property type="protein sequence ID" value="WOT01773.1"/>
    <property type="molecule type" value="Genomic_DNA"/>
</dbReference>
<name>A0AAF1BRH2_9CORY</name>
<dbReference type="AlphaFoldDB" id="A0AAF1BRH2"/>
<evidence type="ECO:0000313" key="1">
    <source>
        <dbReference type="EMBL" id="WOT01773.1"/>
    </source>
</evidence>
<organism evidence="1 2">
    <name type="scientific">Corynebacterium pyruviciproducens</name>
    <dbReference type="NCBI Taxonomy" id="598660"/>
    <lineage>
        <taxon>Bacteria</taxon>
        <taxon>Bacillati</taxon>
        <taxon>Actinomycetota</taxon>
        <taxon>Actinomycetes</taxon>
        <taxon>Mycobacteriales</taxon>
        <taxon>Corynebacteriaceae</taxon>
        <taxon>Corynebacterium</taxon>
    </lineage>
</organism>
<evidence type="ECO:0000313" key="2">
    <source>
        <dbReference type="Proteomes" id="UP000234560"/>
    </source>
</evidence>
<dbReference type="InterPro" id="IPR023214">
    <property type="entry name" value="HAD_sf"/>
</dbReference>
<dbReference type="SUPFAM" id="SSF56784">
    <property type="entry name" value="HAD-like"/>
    <property type="match status" value="1"/>
</dbReference>
<sequence length="112" mass="12791">MSRPKAVLWDMDGTLIDTEPLWGKATFELGELLGRPLTPEVRAKTIGGSFPNTLSVVAEWAGYELKDGDLERYRTWMFYLQVVGCSPGSNRVIHSFSVSRCRRRRQCQRWGP</sequence>
<proteinExistence type="predicted"/>
<accession>A0AAF1BRH2</accession>
<protein>
    <recommendedName>
        <fullName evidence="3">Phosphatase</fullName>
    </recommendedName>
</protein>
<dbReference type="Gene3D" id="3.40.50.1000">
    <property type="entry name" value="HAD superfamily/HAD-like"/>
    <property type="match status" value="1"/>
</dbReference>
<dbReference type="Proteomes" id="UP000234560">
    <property type="component" value="Chromosome"/>
</dbReference>